<dbReference type="EMBL" id="JAWDGP010003344">
    <property type="protein sequence ID" value="KAK3775329.1"/>
    <property type="molecule type" value="Genomic_DNA"/>
</dbReference>
<accession>A0AAE0ZTH4</accession>
<feature type="compositionally biased region" description="Polar residues" evidence="1">
    <location>
        <begin position="71"/>
        <end position="82"/>
    </location>
</feature>
<dbReference type="Pfam" id="PF13843">
    <property type="entry name" value="DDE_Tnp_1_7"/>
    <property type="match status" value="1"/>
</dbReference>
<dbReference type="InterPro" id="IPR029526">
    <property type="entry name" value="PGBD"/>
</dbReference>
<dbReference type="AlphaFoldDB" id="A0AAE0ZTH4"/>
<evidence type="ECO:0000313" key="3">
    <source>
        <dbReference type="EMBL" id="KAK3775329.1"/>
    </source>
</evidence>
<organism evidence="3 4">
    <name type="scientific">Elysia crispata</name>
    <name type="common">lettuce slug</name>
    <dbReference type="NCBI Taxonomy" id="231223"/>
    <lineage>
        <taxon>Eukaryota</taxon>
        <taxon>Metazoa</taxon>
        <taxon>Spiralia</taxon>
        <taxon>Lophotrochozoa</taxon>
        <taxon>Mollusca</taxon>
        <taxon>Gastropoda</taxon>
        <taxon>Heterobranchia</taxon>
        <taxon>Euthyneura</taxon>
        <taxon>Panpulmonata</taxon>
        <taxon>Sacoglossa</taxon>
        <taxon>Placobranchoidea</taxon>
        <taxon>Plakobranchidae</taxon>
        <taxon>Elysia</taxon>
    </lineage>
</organism>
<feature type="domain" description="PiggyBac transposable element-derived protein" evidence="2">
    <location>
        <begin position="141"/>
        <end position="196"/>
    </location>
</feature>
<reference evidence="3" key="1">
    <citation type="journal article" date="2023" name="G3 (Bethesda)">
        <title>A reference genome for the long-term kleptoplast-retaining sea slug Elysia crispata morphotype clarki.</title>
        <authorList>
            <person name="Eastman K.E."/>
            <person name="Pendleton A.L."/>
            <person name="Shaikh M.A."/>
            <person name="Suttiyut T."/>
            <person name="Ogas R."/>
            <person name="Tomko P."/>
            <person name="Gavelis G."/>
            <person name="Widhalm J.R."/>
            <person name="Wisecaver J.H."/>
        </authorList>
    </citation>
    <scope>NUCLEOTIDE SEQUENCE</scope>
    <source>
        <strain evidence="3">ECLA1</strain>
    </source>
</reference>
<evidence type="ECO:0000256" key="1">
    <source>
        <dbReference type="SAM" id="MobiDB-lite"/>
    </source>
</evidence>
<gene>
    <name evidence="3" type="ORF">RRG08_030997</name>
</gene>
<proteinExistence type="predicted"/>
<feature type="compositionally biased region" description="Acidic residues" evidence="1">
    <location>
        <begin position="34"/>
        <end position="67"/>
    </location>
</feature>
<dbReference type="Proteomes" id="UP001283361">
    <property type="component" value="Unassembled WGS sequence"/>
</dbReference>
<evidence type="ECO:0000259" key="2">
    <source>
        <dbReference type="Pfam" id="PF13843"/>
    </source>
</evidence>
<comment type="caution">
    <text evidence="3">The sequence shown here is derived from an EMBL/GenBank/DDBJ whole genome shotgun (WGS) entry which is preliminary data.</text>
</comment>
<feature type="compositionally biased region" description="Polar residues" evidence="1">
    <location>
        <begin position="93"/>
        <end position="104"/>
    </location>
</feature>
<protein>
    <recommendedName>
        <fullName evidence="2">PiggyBac transposable element-derived protein domain-containing protein</fullName>
    </recommendedName>
</protein>
<feature type="region of interest" description="Disordered" evidence="1">
    <location>
        <begin position="34"/>
        <end position="108"/>
    </location>
</feature>
<keyword evidence="4" id="KW-1185">Reference proteome</keyword>
<sequence>MKRSQPEPGNESAKGQCKQLFKVADVLANFDDFEELEADNDADYPDSDVESVTESDIECSTDSDSDVTEPNAGSRSRSSQSADLDGRGPGPSGDSTPVQTNNNADLDLEWTEKYTPVNTYSDDRHCGPRNVLPNINEESIPKDFIGLFLDTEFWDNLTAMTNLRATLAKEEMPNKYYCKNVQEVTVEEMKAFIGLL</sequence>
<name>A0AAE0ZTH4_9GAST</name>
<evidence type="ECO:0000313" key="4">
    <source>
        <dbReference type="Proteomes" id="UP001283361"/>
    </source>
</evidence>